<organism evidence="2 3">
    <name type="scientific">Lentinula detonsa</name>
    <dbReference type="NCBI Taxonomy" id="2804962"/>
    <lineage>
        <taxon>Eukaryota</taxon>
        <taxon>Fungi</taxon>
        <taxon>Dikarya</taxon>
        <taxon>Basidiomycota</taxon>
        <taxon>Agaricomycotina</taxon>
        <taxon>Agaricomycetes</taxon>
        <taxon>Agaricomycetidae</taxon>
        <taxon>Agaricales</taxon>
        <taxon>Marasmiineae</taxon>
        <taxon>Omphalotaceae</taxon>
        <taxon>Lentinula</taxon>
    </lineage>
</organism>
<evidence type="ECO:0000313" key="3">
    <source>
        <dbReference type="Proteomes" id="UP001142393"/>
    </source>
</evidence>
<keyword evidence="1" id="KW-1133">Transmembrane helix</keyword>
<dbReference type="AlphaFoldDB" id="A0A9W8TWR0"/>
<reference evidence="2 3" key="1">
    <citation type="journal article" date="2023" name="Proc. Natl. Acad. Sci. U.S.A.">
        <title>A global phylogenomic analysis of the shiitake genus Lentinula.</title>
        <authorList>
            <person name="Sierra-Patev S."/>
            <person name="Min B."/>
            <person name="Naranjo-Ortiz M."/>
            <person name="Looney B."/>
            <person name="Konkel Z."/>
            <person name="Slot J.C."/>
            <person name="Sakamoto Y."/>
            <person name="Steenwyk J.L."/>
            <person name="Rokas A."/>
            <person name="Carro J."/>
            <person name="Camarero S."/>
            <person name="Ferreira P."/>
            <person name="Molpeceres G."/>
            <person name="Ruiz-Duenas F.J."/>
            <person name="Serrano A."/>
            <person name="Henrissat B."/>
            <person name="Drula E."/>
            <person name="Hughes K.W."/>
            <person name="Mata J.L."/>
            <person name="Ishikawa N.K."/>
            <person name="Vargas-Isla R."/>
            <person name="Ushijima S."/>
            <person name="Smith C.A."/>
            <person name="Donoghue J."/>
            <person name="Ahrendt S."/>
            <person name="Andreopoulos W."/>
            <person name="He G."/>
            <person name="LaButti K."/>
            <person name="Lipzen A."/>
            <person name="Ng V."/>
            <person name="Riley R."/>
            <person name="Sandor L."/>
            <person name="Barry K."/>
            <person name="Martinez A.T."/>
            <person name="Xiao Y."/>
            <person name="Gibbons J.G."/>
            <person name="Terashima K."/>
            <person name="Grigoriev I.V."/>
            <person name="Hibbett D."/>
        </authorList>
    </citation>
    <scope>NUCLEOTIDE SEQUENCE [LARGE SCALE GENOMIC DNA]</scope>
    <source>
        <strain evidence="2 3">TFB7810</strain>
    </source>
</reference>
<keyword evidence="1" id="KW-0472">Membrane</keyword>
<feature type="transmembrane region" description="Helical" evidence="1">
    <location>
        <begin position="6"/>
        <end position="30"/>
    </location>
</feature>
<dbReference type="EMBL" id="JANVFU010000008">
    <property type="protein sequence ID" value="KAJ3743641.1"/>
    <property type="molecule type" value="Genomic_DNA"/>
</dbReference>
<keyword evidence="1" id="KW-0812">Transmembrane</keyword>
<dbReference type="Proteomes" id="UP001142393">
    <property type="component" value="Unassembled WGS sequence"/>
</dbReference>
<evidence type="ECO:0000313" key="2">
    <source>
        <dbReference type="EMBL" id="KAJ3743641.1"/>
    </source>
</evidence>
<gene>
    <name evidence="2" type="ORF">DFH05DRAFT_1234968</name>
</gene>
<evidence type="ECO:0000256" key="1">
    <source>
        <dbReference type="SAM" id="Phobius"/>
    </source>
</evidence>
<proteinExistence type="predicted"/>
<accession>A0A9W8TWR0</accession>
<protein>
    <submittedName>
        <fullName evidence="2">Uncharacterized protein</fullName>
    </submittedName>
</protein>
<name>A0A9W8TWR0_9AGAR</name>
<feature type="transmembrane region" description="Helical" evidence="1">
    <location>
        <begin position="51"/>
        <end position="70"/>
    </location>
</feature>
<sequence>MSQNLAFIYLSLSNPFFLPSSNFCGGMYFLHLYSSYSLCHFFTRLLSIHTLVHLVGLSCLSLILCIYPWYICFLPFQDPKMNYNMDVKLTWTIYQTTHNPRGISFRRSRTMQYKLTTLRTTSAHIYSPAVNVFHFEPSP</sequence>
<comment type="caution">
    <text evidence="2">The sequence shown here is derived from an EMBL/GenBank/DDBJ whole genome shotgun (WGS) entry which is preliminary data.</text>
</comment>
<keyword evidence="3" id="KW-1185">Reference proteome</keyword>